<evidence type="ECO:0000256" key="2">
    <source>
        <dbReference type="SAM" id="Phobius"/>
    </source>
</evidence>
<keyword evidence="2" id="KW-0472">Membrane</keyword>
<dbReference type="EMBL" id="DSGB01000001">
    <property type="protein sequence ID" value="HER95023.1"/>
    <property type="molecule type" value="Genomic_DNA"/>
</dbReference>
<dbReference type="InterPro" id="IPR033904">
    <property type="entry name" value="Trans_IPPS_HH"/>
</dbReference>
<evidence type="ECO:0000313" key="3">
    <source>
        <dbReference type="EMBL" id="HER95023.1"/>
    </source>
</evidence>
<name>A0A7V2AYJ3_RHOMR</name>
<feature type="transmembrane region" description="Helical" evidence="2">
    <location>
        <begin position="58"/>
        <end position="76"/>
    </location>
</feature>
<dbReference type="InterPro" id="IPR002060">
    <property type="entry name" value="Squ/phyt_synthse"/>
</dbReference>
<feature type="transmembrane region" description="Helical" evidence="2">
    <location>
        <begin position="16"/>
        <end position="38"/>
    </location>
</feature>
<dbReference type="SFLD" id="SFLDS00005">
    <property type="entry name" value="Isoprenoid_Synthase_Type_I"/>
    <property type="match status" value="1"/>
</dbReference>
<keyword evidence="2" id="KW-1133">Transmembrane helix</keyword>
<dbReference type="CDD" id="cd00683">
    <property type="entry name" value="Trans_IPPS_HH"/>
    <property type="match status" value="1"/>
</dbReference>
<feature type="transmembrane region" description="Helical" evidence="2">
    <location>
        <begin position="127"/>
        <end position="145"/>
    </location>
</feature>
<proteinExistence type="predicted"/>
<feature type="transmembrane region" description="Helical" evidence="2">
    <location>
        <begin position="157"/>
        <end position="178"/>
    </location>
</feature>
<dbReference type="Gene3D" id="1.10.600.10">
    <property type="entry name" value="Farnesyl Diphosphate Synthase"/>
    <property type="match status" value="1"/>
</dbReference>
<dbReference type="SUPFAM" id="SSF48576">
    <property type="entry name" value="Terpenoid synthases"/>
    <property type="match status" value="1"/>
</dbReference>
<reference evidence="3" key="1">
    <citation type="journal article" date="2020" name="mSystems">
        <title>Genome- and Community-Level Interaction Insights into Carbon Utilization and Element Cycling Functions of Hydrothermarchaeota in Hydrothermal Sediment.</title>
        <authorList>
            <person name="Zhou Z."/>
            <person name="Liu Y."/>
            <person name="Xu W."/>
            <person name="Pan J."/>
            <person name="Luo Z.H."/>
            <person name="Li M."/>
        </authorList>
    </citation>
    <scope>NUCLEOTIDE SEQUENCE [LARGE SCALE GENOMIC DNA]</scope>
    <source>
        <strain evidence="3">SpSt-143</strain>
    </source>
</reference>
<dbReference type="InterPro" id="IPR008949">
    <property type="entry name" value="Isoprenoid_synthase_dom_sf"/>
</dbReference>
<feature type="transmembrane region" description="Helical" evidence="2">
    <location>
        <begin position="190"/>
        <end position="212"/>
    </location>
</feature>
<dbReference type="SFLD" id="SFLDG01018">
    <property type="entry name" value="Squalene/Phytoene_Synthase_Lik"/>
    <property type="match status" value="1"/>
</dbReference>
<keyword evidence="2" id="KW-0812">Transmembrane</keyword>
<dbReference type="PROSITE" id="PS01045">
    <property type="entry name" value="SQUALEN_PHYTOEN_SYN_2"/>
    <property type="match status" value="1"/>
</dbReference>
<dbReference type="GO" id="GO:0004311">
    <property type="term" value="F:geranylgeranyl diphosphate synthase activity"/>
    <property type="evidence" value="ECO:0007669"/>
    <property type="project" value="InterPro"/>
</dbReference>
<keyword evidence="1" id="KW-0808">Transferase</keyword>
<dbReference type="GO" id="GO:0016117">
    <property type="term" value="P:carotenoid biosynthetic process"/>
    <property type="evidence" value="ECO:0007669"/>
    <property type="project" value="UniProtKB-ARBA"/>
</dbReference>
<dbReference type="InterPro" id="IPR007354">
    <property type="entry name" value="CruF-like"/>
</dbReference>
<gene>
    <name evidence="3" type="ORF">ENO59_00660</name>
</gene>
<dbReference type="Pfam" id="PF04240">
    <property type="entry name" value="Caroten_synth"/>
    <property type="match status" value="1"/>
</dbReference>
<dbReference type="InterPro" id="IPR044843">
    <property type="entry name" value="Trans_IPPS_bact-type"/>
</dbReference>
<dbReference type="GO" id="GO:0051996">
    <property type="term" value="F:squalene synthase [NAD(P)H] activity"/>
    <property type="evidence" value="ECO:0007669"/>
    <property type="project" value="InterPro"/>
</dbReference>
<dbReference type="InterPro" id="IPR019845">
    <property type="entry name" value="Squalene/phytoene_synthase_CS"/>
</dbReference>
<dbReference type="AlphaFoldDB" id="A0A7V2AYJ3"/>
<sequence>MALPTSRATLGQVDRFLLYGLYGFTLVAVAGFGVFGLNPELLGRWPGLAPFYVRSFSFFARLHVLLTALVIVVYLARRVGLKWVPAALVVYALSLLSETLGTTYGLPFGSYRYTALLGEKWFGRVPYLIPLSWFVMAVPCFALAYKTFPERRWFGRVLLATYLLVVWDLSLDPAMSYLTSYWTWEEKGLYYGMPLINLAGWALTGLGIMIALELMRSTRWAVMLDARWMTAFYGAVLLMPLGMLAAAGLWGAVGATLGALALAWGIIRRGRRRLAALGRSATSGEQAAQFENDPSRFFARHARSFAFAARFFPSSFRREVVLLYGFCRLTDDLIDAAERTVSPELLHERFKLWQQCVQDAYDGRPSRLRWLDELMQRSRASGLPWVVVQALLDGVRSDIGPVRLRSYPELDHYAYCVGSTVGLWMCYLMGITEPNLLKRAEALGRAMQYTNIVRDVGEDLLRNRIYLPAERLAAYGLDEATLRQMQQTGILNPAYPMLLEEIMQRAEHDYAAAWEAVPALPSRMREAIAVALELYQGIHRALRRNSYNNLTRRAYISMIEKSALALHALWRLHGFPKLKSALT</sequence>
<feature type="transmembrane region" description="Helical" evidence="2">
    <location>
        <begin position="249"/>
        <end position="267"/>
    </location>
</feature>
<dbReference type="PANTHER" id="PTHR31480">
    <property type="entry name" value="BIFUNCTIONAL LYCOPENE CYCLASE/PHYTOENE SYNTHASE"/>
    <property type="match status" value="1"/>
</dbReference>
<accession>A0A7V2AYJ3</accession>
<dbReference type="Pfam" id="PF00494">
    <property type="entry name" value="SQS_PSY"/>
    <property type="match status" value="1"/>
</dbReference>
<evidence type="ECO:0000256" key="1">
    <source>
        <dbReference type="ARBA" id="ARBA00022679"/>
    </source>
</evidence>
<comment type="caution">
    <text evidence="3">The sequence shown here is derived from an EMBL/GenBank/DDBJ whole genome shotgun (WGS) entry which is preliminary data.</text>
</comment>
<protein>
    <submittedName>
        <fullName evidence="3">Carotenoid biosynthesis protein</fullName>
    </submittedName>
</protein>
<feature type="transmembrane region" description="Helical" evidence="2">
    <location>
        <begin position="88"/>
        <end position="107"/>
    </location>
</feature>
<organism evidence="3">
    <name type="scientific">Rhodothermus marinus</name>
    <name type="common">Rhodothermus obamensis</name>
    <dbReference type="NCBI Taxonomy" id="29549"/>
    <lineage>
        <taxon>Bacteria</taxon>
        <taxon>Pseudomonadati</taxon>
        <taxon>Rhodothermota</taxon>
        <taxon>Rhodothermia</taxon>
        <taxon>Rhodothermales</taxon>
        <taxon>Rhodothermaceae</taxon>
        <taxon>Rhodothermus</taxon>
    </lineage>
</organism>
<dbReference type="SFLD" id="SFLDG01212">
    <property type="entry name" value="Phytoene_synthase_like"/>
    <property type="match status" value="1"/>
</dbReference>